<keyword evidence="1" id="KW-0472">Membrane</keyword>
<feature type="transmembrane region" description="Helical" evidence="1">
    <location>
        <begin position="306"/>
        <end position="326"/>
    </location>
</feature>
<feature type="transmembrane region" description="Helical" evidence="1">
    <location>
        <begin position="346"/>
        <end position="364"/>
    </location>
</feature>
<organism evidence="2">
    <name type="scientific">hydrothermal vent metagenome</name>
    <dbReference type="NCBI Taxonomy" id="652676"/>
    <lineage>
        <taxon>unclassified sequences</taxon>
        <taxon>metagenomes</taxon>
        <taxon>ecological metagenomes</taxon>
    </lineage>
</organism>
<protein>
    <submittedName>
        <fullName evidence="2">Uncharacterized protein</fullName>
    </submittedName>
</protein>
<keyword evidence="1" id="KW-1133">Transmembrane helix</keyword>
<sequence length="394" mass="42886">MKKNTGYKKLYSGYNGSGRDVYVINSSYDTFKHILKEYRNNYDMTSIMRKVVSLNANPLQGKGTNPAGDICTSKSGNISMQYSLHNGAVYISYMQISKPEVNKGFGLYPVIFDKRENIWVPERDSVVTIDKKQQWKSKAGKAHYAAVAGRFDSKDDAGHLLSEHLIGAYTKSDYLTSSDAEADFSMFWLEKGQHKSAEAAQSLASIMQQNSFSDLPVNWLVHDVATDTFKAAVKIFKTTPQAKKASEAAAYSQNVYFSNPNTSSKKALEKLCIEAGLGFVGLNTNNRDLRRFSTFKNAGMEISKTASIAVSVGGASGLTVAAKTMGAGAMEKVINNGFAAMLSGNHIALVASIVATGFIAVGVFNKSKTVTASMHCTFGKGNQKWYTSDDELLA</sequence>
<dbReference type="EMBL" id="UOFI01000192">
    <property type="protein sequence ID" value="VAW70333.1"/>
    <property type="molecule type" value="Genomic_DNA"/>
</dbReference>
<reference evidence="2" key="1">
    <citation type="submission" date="2018-06" db="EMBL/GenBank/DDBJ databases">
        <authorList>
            <person name="Zhirakovskaya E."/>
        </authorList>
    </citation>
    <scope>NUCLEOTIDE SEQUENCE</scope>
</reference>
<name>A0A3B0Y1M6_9ZZZZ</name>
<evidence type="ECO:0000256" key="1">
    <source>
        <dbReference type="SAM" id="Phobius"/>
    </source>
</evidence>
<accession>A0A3B0Y1M6</accession>
<proteinExistence type="predicted"/>
<evidence type="ECO:0000313" key="2">
    <source>
        <dbReference type="EMBL" id="VAW70333.1"/>
    </source>
</evidence>
<dbReference type="AlphaFoldDB" id="A0A3B0Y1M6"/>
<gene>
    <name evidence="2" type="ORF">MNBD_GAMMA09-3327</name>
</gene>
<keyword evidence="1" id="KW-0812">Transmembrane</keyword>